<accession>A0A5M3YWX3</accession>
<gene>
    <name evidence="1" type="ORF">ATEIFO6365_0006033600</name>
</gene>
<evidence type="ECO:0000313" key="2">
    <source>
        <dbReference type="Proteomes" id="UP000452235"/>
    </source>
</evidence>
<organism evidence="1 2">
    <name type="scientific">Aspergillus terreus</name>
    <dbReference type="NCBI Taxonomy" id="33178"/>
    <lineage>
        <taxon>Eukaryota</taxon>
        <taxon>Fungi</taxon>
        <taxon>Dikarya</taxon>
        <taxon>Ascomycota</taxon>
        <taxon>Pezizomycotina</taxon>
        <taxon>Eurotiomycetes</taxon>
        <taxon>Eurotiomycetidae</taxon>
        <taxon>Eurotiales</taxon>
        <taxon>Aspergillaceae</taxon>
        <taxon>Aspergillus</taxon>
        <taxon>Aspergillus subgen. Circumdati</taxon>
    </lineage>
</organism>
<comment type="caution">
    <text evidence="1">The sequence shown here is derived from an EMBL/GenBank/DDBJ whole genome shotgun (WGS) entry which is preliminary data.</text>
</comment>
<keyword evidence="2" id="KW-1185">Reference proteome</keyword>
<evidence type="ECO:0000313" key="1">
    <source>
        <dbReference type="EMBL" id="GFF16999.1"/>
    </source>
</evidence>
<protein>
    <submittedName>
        <fullName evidence="1">Uncharacterized protein</fullName>
    </submittedName>
</protein>
<dbReference type="AlphaFoldDB" id="A0A5M3YWX3"/>
<sequence>MLQLGVPVSADTYGDACAISVLGVFMHDSLGSARNGWTQANKTIKHYGDVDSRAAALFSLVCAYLIADSTRNQMGATALDLVRADLTSNICESGSGIGEELLALANGDNMVGQPPDFGEVFYCLEKALREVVCMRYATLSP</sequence>
<reference evidence="1 2" key="1">
    <citation type="submission" date="2020-01" db="EMBL/GenBank/DDBJ databases">
        <title>Aspergillus terreus IFO 6365 whole genome shotgun sequence.</title>
        <authorList>
            <person name="Kanamasa S."/>
            <person name="Takahashi H."/>
        </authorList>
    </citation>
    <scope>NUCLEOTIDE SEQUENCE [LARGE SCALE GENOMIC DNA]</scope>
    <source>
        <strain evidence="1 2">IFO 6365</strain>
    </source>
</reference>
<proteinExistence type="predicted"/>
<dbReference type="Proteomes" id="UP000452235">
    <property type="component" value="Unassembled WGS sequence"/>
</dbReference>
<dbReference type="EMBL" id="BLJY01000006">
    <property type="protein sequence ID" value="GFF16999.1"/>
    <property type="molecule type" value="Genomic_DNA"/>
</dbReference>
<name>A0A5M3YWX3_ASPTE</name>